<protein>
    <recommendedName>
        <fullName evidence="4">Methyltransferase type 11 domain-containing protein</fullName>
    </recommendedName>
</protein>
<feature type="compositionally biased region" description="Pro residues" evidence="1">
    <location>
        <begin position="161"/>
        <end position="170"/>
    </location>
</feature>
<dbReference type="Gene3D" id="3.40.50.150">
    <property type="entry name" value="Vaccinia Virus protein VP39"/>
    <property type="match status" value="1"/>
</dbReference>
<dbReference type="CDD" id="cd02440">
    <property type="entry name" value="AdoMet_MTases"/>
    <property type="match status" value="1"/>
</dbReference>
<evidence type="ECO:0000256" key="1">
    <source>
        <dbReference type="SAM" id="MobiDB-lite"/>
    </source>
</evidence>
<gene>
    <name evidence="2" type="ORF">QBC47DRAFT_408969</name>
</gene>
<feature type="compositionally biased region" description="Low complexity" evidence="1">
    <location>
        <begin position="75"/>
        <end position="93"/>
    </location>
</feature>
<reference evidence="2" key="1">
    <citation type="submission" date="2023-06" db="EMBL/GenBank/DDBJ databases">
        <title>Genome-scale phylogeny and comparative genomics of the fungal order Sordariales.</title>
        <authorList>
            <consortium name="Lawrence Berkeley National Laboratory"/>
            <person name="Hensen N."/>
            <person name="Bonometti L."/>
            <person name="Westerberg I."/>
            <person name="Brannstrom I.O."/>
            <person name="Guillou S."/>
            <person name="Cros-Aarteil S."/>
            <person name="Calhoun S."/>
            <person name="Haridas S."/>
            <person name="Kuo A."/>
            <person name="Mondo S."/>
            <person name="Pangilinan J."/>
            <person name="Riley R."/>
            <person name="Labutti K."/>
            <person name="Andreopoulos B."/>
            <person name="Lipzen A."/>
            <person name="Chen C."/>
            <person name="Yanf M."/>
            <person name="Daum C."/>
            <person name="Ng V."/>
            <person name="Clum A."/>
            <person name="Steindorff A."/>
            <person name="Ohm R."/>
            <person name="Martin F."/>
            <person name="Silar P."/>
            <person name="Natvig D."/>
            <person name="Lalanne C."/>
            <person name="Gautier V."/>
            <person name="Ament-Velasquez S.L."/>
            <person name="Kruys A."/>
            <person name="Hutchinson M.I."/>
            <person name="Powell A.J."/>
            <person name="Barry K."/>
            <person name="Miller A.N."/>
            <person name="Grigoriev I.V."/>
            <person name="Debuchy R."/>
            <person name="Gladieux P."/>
            <person name="Thoren M.H."/>
            <person name="Johannesson H."/>
        </authorList>
    </citation>
    <scope>NUCLEOTIDE SEQUENCE</scope>
    <source>
        <strain evidence="2">PSN4</strain>
    </source>
</reference>
<feature type="region of interest" description="Disordered" evidence="1">
    <location>
        <begin position="241"/>
        <end position="338"/>
    </location>
</feature>
<feature type="compositionally biased region" description="Basic and acidic residues" evidence="1">
    <location>
        <begin position="195"/>
        <end position="209"/>
    </location>
</feature>
<proteinExistence type="predicted"/>
<name>A0AAJ0BPU4_9PEZI</name>
<feature type="compositionally biased region" description="Low complexity" evidence="1">
    <location>
        <begin position="41"/>
        <end position="68"/>
    </location>
</feature>
<sequence length="646" mass="70489">MFDVDWTDPEAEKVGERRARKGAEQEVKKKEDARRARESVSSRSSLSSADKAPGFLSSLGLKLGSTSLRSKRTSPRPSIFQSSSSSGSQKRASVLSQSAVTESVVCSSEACTVPDEKESDTILPIQGADQACSARPLDPPTDGSPKGSRVPEPTKEGVLSPPSPSTPPKTVPKDQEPHAGTAVDIPAPQQTAGPKPEEEERASEPKTPEKPALGPSLTVPVTEVPTSLLIHEWFTSVHGAENAEAPSSQRLQQSKSHLSSFELKPPSASGISPSRTAFQDKPIFPTPPTKLKAHNPKSWRSPDTWDYSSVMDADSPSATSLQSSPTRGQGSPTREQDSVQLPMTTLDLAAVQREVTKMAAASPEIITVRLTEDWGFSNDASFYKELEMEKQRWMLSALRSMCVPGTDTTKQGGEGQKILAMFESQATASYLAAIHPKADLVHLAPKPLSNVLFPNVRPIPCAVRTALPVESNTFNAAYCLSLSSLMAGRDIPRVLKHVHRCLVPRGVLYLILVDPSPASGSLGPRMREWLDQNLVLNLEARFRCRSPTRLFPAWLADARLRANGSVITKVKFSAIYQRGQKGVSQDQSPAVAELQSTVGRKLWQDVWGKFVHGPKWWWEDEECVEECLRLGTYFDINMIEAVKDTV</sequence>
<accession>A0AAJ0BPU4</accession>
<dbReference type="EMBL" id="MU839827">
    <property type="protein sequence ID" value="KAK1760924.1"/>
    <property type="molecule type" value="Genomic_DNA"/>
</dbReference>
<evidence type="ECO:0000313" key="3">
    <source>
        <dbReference type="Proteomes" id="UP001239445"/>
    </source>
</evidence>
<comment type="caution">
    <text evidence="2">The sequence shown here is derived from an EMBL/GenBank/DDBJ whole genome shotgun (WGS) entry which is preliminary data.</text>
</comment>
<evidence type="ECO:0008006" key="4">
    <source>
        <dbReference type="Google" id="ProtNLM"/>
    </source>
</evidence>
<organism evidence="2 3">
    <name type="scientific">Echria macrotheca</name>
    <dbReference type="NCBI Taxonomy" id="438768"/>
    <lineage>
        <taxon>Eukaryota</taxon>
        <taxon>Fungi</taxon>
        <taxon>Dikarya</taxon>
        <taxon>Ascomycota</taxon>
        <taxon>Pezizomycotina</taxon>
        <taxon>Sordariomycetes</taxon>
        <taxon>Sordariomycetidae</taxon>
        <taxon>Sordariales</taxon>
        <taxon>Schizotheciaceae</taxon>
        <taxon>Echria</taxon>
    </lineage>
</organism>
<dbReference type="Proteomes" id="UP001239445">
    <property type="component" value="Unassembled WGS sequence"/>
</dbReference>
<dbReference type="SUPFAM" id="SSF53335">
    <property type="entry name" value="S-adenosyl-L-methionine-dependent methyltransferases"/>
    <property type="match status" value="1"/>
</dbReference>
<feature type="compositionally biased region" description="Basic and acidic residues" evidence="1">
    <location>
        <begin position="10"/>
        <end position="40"/>
    </location>
</feature>
<dbReference type="InterPro" id="IPR029063">
    <property type="entry name" value="SAM-dependent_MTases_sf"/>
</dbReference>
<feature type="compositionally biased region" description="Polar residues" evidence="1">
    <location>
        <begin position="245"/>
        <end position="259"/>
    </location>
</feature>
<dbReference type="AlphaFoldDB" id="A0AAJ0BPU4"/>
<feature type="compositionally biased region" description="Polar residues" evidence="1">
    <location>
        <begin position="316"/>
        <end position="338"/>
    </location>
</feature>
<feature type="compositionally biased region" description="Polar residues" evidence="1">
    <location>
        <begin position="94"/>
        <end position="110"/>
    </location>
</feature>
<evidence type="ECO:0000313" key="2">
    <source>
        <dbReference type="EMBL" id="KAK1760924.1"/>
    </source>
</evidence>
<keyword evidence="3" id="KW-1185">Reference proteome</keyword>
<feature type="region of interest" description="Disordered" evidence="1">
    <location>
        <begin position="1"/>
        <end position="219"/>
    </location>
</feature>